<dbReference type="Proteomes" id="UP000039865">
    <property type="component" value="Unassembled WGS sequence"/>
</dbReference>
<dbReference type="AlphaFoldDB" id="A0A077ZT91"/>
<dbReference type="EMBL" id="CCKQ01002004">
    <property type="protein sequence ID" value="CDW73102.1"/>
    <property type="molecule type" value="Genomic_DNA"/>
</dbReference>
<gene>
    <name evidence="1" type="primary">Contig10879.g11622</name>
    <name evidence="1" type="ORF">STYLEM_2071</name>
</gene>
<evidence type="ECO:0000313" key="1">
    <source>
        <dbReference type="EMBL" id="CDW73102.1"/>
    </source>
</evidence>
<accession>A0A077ZT91</accession>
<name>A0A077ZT91_STYLE</name>
<proteinExistence type="predicted"/>
<dbReference type="InParanoid" id="A0A077ZT91"/>
<protein>
    <submittedName>
        <fullName evidence="1">Uncharacterized protein</fullName>
    </submittedName>
</protein>
<organism evidence="1 2">
    <name type="scientific">Stylonychia lemnae</name>
    <name type="common">Ciliate</name>
    <dbReference type="NCBI Taxonomy" id="5949"/>
    <lineage>
        <taxon>Eukaryota</taxon>
        <taxon>Sar</taxon>
        <taxon>Alveolata</taxon>
        <taxon>Ciliophora</taxon>
        <taxon>Intramacronucleata</taxon>
        <taxon>Spirotrichea</taxon>
        <taxon>Stichotrichia</taxon>
        <taxon>Sporadotrichida</taxon>
        <taxon>Oxytrichidae</taxon>
        <taxon>Stylonychinae</taxon>
        <taxon>Stylonychia</taxon>
    </lineage>
</organism>
<keyword evidence="2" id="KW-1185">Reference proteome</keyword>
<sequence length="243" mass="29255">MSTTLKDIKQNYQAMESQIVEMTKKQRQDQLDKHKTVLAQIDALKQFLKSEVANRKETEQHFNQTIEARVAQITEQFNITYLNQLYEMKDQIGKFETRQQRMEMKSKEIKHLIDTQLQKQKQEFHQAYETQKDNDTKELKYIGELEYNFDNMLSLIQTQRHSEFLELQSLIDQNINDTQVYQNQEKTRKILFSEINNLKTKCKLEIDSRRQADEDISEALDKYHEIISKEVENKRQEIRQKNQ</sequence>
<reference evidence="1 2" key="1">
    <citation type="submission" date="2014-06" db="EMBL/GenBank/DDBJ databases">
        <authorList>
            <person name="Swart Estienne"/>
        </authorList>
    </citation>
    <scope>NUCLEOTIDE SEQUENCE [LARGE SCALE GENOMIC DNA]</scope>
    <source>
        <strain evidence="1 2">130c</strain>
    </source>
</reference>
<evidence type="ECO:0000313" key="2">
    <source>
        <dbReference type="Proteomes" id="UP000039865"/>
    </source>
</evidence>